<evidence type="ECO:0000313" key="3">
    <source>
        <dbReference type="Proteomes" id="UP000048926"/>
    </source>
</evidence>
<reference evidence="3" key="1">
    <citation type="submission" date="2015-07" db="EMBL/GenBank/DDBJ databases">
        <authorList>
            <person name="Rodrigo-Torres Lidia"/>
            <person name="Arahal R.David."/>
        </authorList>
    </citation>
    <scope>NUCLEOTIDE SEQUENCE [LARGE SCALE GENOMIC DNA]</scope>
    <source>
        <strain evidence="3">CECT 4801</strain>
    </source>
</reference>
<dbReference type="EMBL" id="CXST01000001">
    <property type="protein sequence ID" value="CTQ42890.1"/>
    <property type="molecule type" value="Genomic_DNA"/>
</dbReference>
<dbReference type="OrthoDB" id="9794786at2"/>
<proteinExistence type="predicted"/>
<accession>A0A0M6Y1J9</accession>
<dbReference type="STRING" id="187304.B0E33_23575"/>
<evidence type="ECO:0000259" key="1">
    <source>
        <dbReference type="Pfam" id="PF14229"/>
    </source>
</evidence>
<keyword evidence="3" id="KW-1185">Reference proteome</keyword>
<organism evidence="2 3">
    <name type="scientific">Roseibium aggregatum</name>
    <dbReference type="NCBI Taxonomy" id="187304"/>
    <lineage>
        <taxon>Bacteria</taxon>
        <taxon>Pseudomonadati</taxon>
        <taxon>Pseudomonadota</taxon>
        <taxon>Alphaproteobacteria</taxon>
        <taxon>Hyphomicrobiales</taxon>
        <taxon>Stappiaceae</taxon>
        <taxon>Roseibium</taxon>
    </lineage>
</organism>
<dbReference type="RefSeq" id="WP_055654952.1">
    <property type="nucleotide sequence ID" value="NZ_CXST01000001.1"/>
</dbReference>
<dbReference type="Pfam" id="PF14229">
    <property type="entry name" value="DUF4332"/>
    <property type="match status" value="1"/>
</dbReference>
<protein>
    <submittedName>
        <fullName evidence="2">DNA repair and recombination protein RadA</fullName>
    </submittedName>
</protein>
<feature type="domain" description="DUF4332" evidence="1">
    <location>
        <begin position="9"/>
        <end position="129"/>
    </location>
</feature>
<evidence type="ECO:0000313" key="2">
    <source>
        <dbReference type="EMBL" id="CTQ42890.1"/>
    </source>
</evidence>
<gene>
    <name evidence="2" type="ORF">LAL4801_01327</name>
</gene>
<dbReference type="Gene3D" id="1.10.150.20">
    <property type="entry name" value="5' to 3' exonuclease, C-terminal subdomain"/>
    <property type="match status" value="2"/>
</dbReference>
<dbReference type="AlphaFoldDB" id="A0A0M6Y1J9"/>
<sequence>MSYSIDEIEGIGPTYAAKLGEVGIKTTAAYLERAKDPKGRKALEEETGIDGKRILKWANMADLMRISGVGEEYSELLEAAGVDTVKELKHRNAANLAEKMQEVNEAKKLVRQVPSESQVTKWVDQAKELPPMMTY</sequence>
<dbReference type="InterPro" id="IPR025567">
    <property type="entry name" value="DUF4332"/>
</dbReference>
<name>A0A0M6Y1J9_9HYPH</name>
<dbReference type="Proteomes" id="UP000048926">
    <property type="component" value="Unassembled WGS sequence"/>
</dbReference>